<feature type="region of interest" description="Disordered" evidence="9">
    <location>
        <begin position="44"/>
        <end position="66"/>
    </location>
</feature>
<evidence type="ECO:0000256" key="9">
    <source>
        <dbReference type="SAM" id="MobiDB-lite"/>
    </source>
</evidence>
<dbReference type="SUPFAM" id="SSF47943">
    <property type="entry name" value="Retrovirus capsid protein, N-terminal core domain"/>
    <property type="match status" value="1"/>
</dbReference>
<dbReference type="InterPro" id="IPR008919">
    <property type="entry name" value="Retrov_capsid_N"/>
</dbReference>
<sequence length="691" mass="74774">MAGPAPAAAAAAPHPPPPGGPGTATSAVPSIFTFGSGGDTAVLGQAFSGSRGPRISGPSSSSHWTLPPCQVTVCPRDPKRFWDQVKAKALQMGDWDMVGHLMGSGGGLPGFAGTRGNMVSGAMDANPSQMSVPSPVTSMELGQRDDVALQGGIQAFPVFKANPGSGQPDTRHVISWKAVMDLRDKVAKYGLGSSEVMQMIRVINADLLAPYDIRHLAQVLFQPVRLEVFEANWRQLAVRVAAQNSHLFPQNPRYGVGSDQLTGIGNFANPDYQATWNPHVLDQCQKTSMSALCQRSTMLNLHRDISGGFCRKTCTIHWPFANGFNADMAKLMMFWKWCYKVLASYGSSNSGSVGNSSGLDGEAEGEEQPLSEAEADPSLPPQATALGEAPIPGHGISSLGVDGAPSQLVPADRQEAAEFLGTGDSDLKSPCTLTPEARQVLEEVQQAVSALQVYRIDPSIDVTVFITTPDLHPTGIIGQWNDKWSNYLHVLEWVFVPHQPQKTATALFELIARLIIKCQQRCLQLMGADPAKIVLPVQWEEFDWSFANSIYLQSALENFSGQITYHLPSHKLLHVAKLTEIFLQPKISQEPVQGPTVFTDGSGRTGKAIVTWRDGSEWQVLEGHEDGSAQLVELGAAVMAFERFSQEPFNLVTDSAYVANMAQRLGHSFLKEVRNAALFHLLKTLWCAIQA</sequence>
<dbReference type="AlphaFoldDB" id="A0A3M0L5D8"/>
<feature type="compositionally biased region" description="Low complexity" evidence="9">
    <location>
        <begin position="1"/>
        <end position="12"/>
    </location>
</feature>
<evidence type="ECO:0000313" key="11">
    <source>
        <dbReference type="EMBL" id="RMC20615.1"/>
    </source>
</evidence>
<dbReference type="GO" id="GO:0035613">
    <property type="term" value="F:RNA stem-loop binding"/>
    <property type="evidence" value="ECO:0007669"/>
    <property type="project" value="TreeGrafter"/>
</dbReference>
<feature type="region of interest" description="Disordered" evidence="9">
    <location>
        <begin position="349"/>
        <end position="387"/>
    </location>
</feature>
<feature type="compositionally biased region" description="Acidic residues" evidence="9">
    <location>
        <begin position="361"/>
        <end position="375"/>
    </location>
</feature>
<gene>
    <name evidence="11" type="ORF">DUI87_01467</name>
</gene>
<dbReference type="Proteomes" id="UP000269221">
    <property type="component" value="Unassembled WGS sequence"/>
</dbReference>
<evidence type="ECO:0000256" key="1">
    <source>
        <dbReference type="ARBA" id="ARBA00022679"/>
    </source>
</evidence>
<feature type="compositionally biased region" description="Low complexity" evidence="9">
    <location>
        <begin position="48"/>
        <end position="62"/>
    </location>
</feature>
<keyword evidence="1" id="KW-0808">Transferase</keyword>
<proteinExistence type="predicted"/>
<dbReference type="EMBL" id="QRBI01000093">
    <property type="protein sequence ID" value="RMC20615.1"/>
    <property type="molecule type" value="Genomic_DNA"/>
</dbReference>
<comment type="caution">
    <text evidence="11">The sequence shown here is derived from an EMBL/GenBank/DDBJ whole genome shotgun (WGS) entry which is preliminary data.</text>
</comment>
<evidence type="ECO:0000256" key="8">
    <source>
        <dbReference type="ARBA" id="ARBA00023268"/>
    </source>
</evidence>
<dbReference type="GO" id="GO:0004523">
    <property type="term" value="F:RNA-DNA hybrid ribonuclease activity"/>
    <property type="evidence" value="ECO:0007669"/>
    <property type="project" value="InterPro"/>
</dbReference>
<dbReference type="SUPFAM" id="SSF53098">
    <property type="entry name" value="Ribonuclease H-like"/>
    <property type="match status" value="1"/>
</dbReference>
<keyword evidence="6" id="KW-0862">Zinc</keyword>
<dbReference type="SUPFAM" id="SSF56672">
    <property type="entry name" value="DNA/RNA polymerases"/>
    <property type="match status" value="1"/>
</dbReference>
<dbReference type="InterPro" id="IPR043502">
    <property type="entry name" value="DNA/RNA_pol_sf"/>
</dbReference>
<dbReference type="Pfam" id="PF00075">
    <property type="entry name" value="RNase_H"/>
    <property type="match status" value="1"/>
</dbReference>
<dbReference type="Pfam" id="PF00607">
    <property type="entry name" value="Gag_p24"/>
    <property type="match status" value="1"/>
</dbReference>
<dbReference type="GO" id="GO:0003964">
    <property type="term" value="F:RNA-directed DNA polymerase activity"/>
    <property type="evidence" value="ECO:0007669"/>
    <property type="project" value="UniProtKB-KW"/>
</dbReference>
<feature type="region of interest" description="Disordered" evidence="9">
    <location>
        <begin position="1"/>
        <end position="31"/>
    </location>
</feature>
<organism evidence="11 12">
    <name type="scientific">Hirundo rustica rustica</name>
    <dbReference type="NCBI Taxonomy" id="333673"/>
    <lineage>
        <taxon>Eukaryota</taxon>
        <taxon>Metazoa</taxon>
        <taxon>Chordata</taxon>
        <taxon>Craniata</taxon>
        <taxon>Vertebrata</taxon>
        <taxon>Euteleostomi</taxon>
        <taxon>Archelosauria</taxon>
        <taxon>Archosauria</taxon>
        <taxon>Dinosauria</taxon>
        <taxon>Saurischia</taxon>
        <taxon>Theropoda</taxon>
        <taxon>Coelurosauria</taxon>
        <taxon>Aves</taxon>
        <taxon>Neognathae</taxon>
        <taxon>Neoaves</taxon>
        <taxon>Telluraves</taxon>
        <taxon>Australaves</taxon>
        <taxon>Passeriformes</taxon>
        <taxon>Sylvioidea</taxon>
        <taxon>Hirundinidae</taxon>
        <taxon>Hirundo</taxon>
    </lineage>
</organism>
<dbReference type="InterPro" id="IPR012337">
    <property type="entry name" value="RNaseH-like_sf"/>
</dbReference>
<evidence type="ECO:0000256" key="4">
    <source>
        <dbReference type="ARBA" id="ARBA00022759"/>
    </source>
</evidence>
<keyword evidence="5" id="KW-0378">Hydrolase</keyword>
<evidence type="ECO:0000256" key="3">
    <source>
        <dbReference type="ARBA" id="ARBA00022722"/>
    </source>
</evidence>
<evidence type="ECO:0000256" key="5">
    <source>
        <dbReference type="ARBA" id="ARBA00022801"/>
    </source>
</evidence>
<dbReference type="Gene3D" id="3.30.70.270">
    <property type="match status" value="1"/>
</dbReference>
<keyword evidence="12" id="KW-1185">Reference proteome</keyword>
<dbReference type="OrthoDB" id="9395371at2759"/>
<dbReference type="PANTHER" id="PTHR41694:SF4">
    <property type="entry name" value="ENDOGENOUS RETROVIRUS GROUP K MEMBER 10 POL PROTEIN-RELATED"/>
    <property type="match status" value="1"/>
</dbReference>
<dbReference type="Gene3D" id="3.30.420.10">
    <property type="entry name" value="Ribonuclease H-like superfamily/Ribonuclease H"/>
    <property type="match status" value="1"/>
</dbReference>
<dbReference type="GO" id="GO:0016032">
    <property type="term" value="P:viral process"/>
    <property type="evidence" value="ECO:0007669"/>
    <property type="project" value="InterPro"/>
</dbReference>
<evidence type="ECO:0000256" key="6">
    <source>
        <dbReference type="ARBA" id="ARBA00022833"/>
    </source>
</evidence>
<dbReference type="InterPro" id="IPR036397">
    <property type="entry name" value="RNaseH_sf"/>
</dbReference>
<dbReference type="InterPro" id="IPR043128">
    <property type="entry name" value="Rev_trsase/Diguanyl_cyclase"/>
</dbReference>
<keyword evidence="8" id="KW-0511">Multifunctional enzyme</keyword>
<feature type="domain" description="RNase H type-1" evidence="10">
    <location>
        <begin position="591"/>
        <end position="691"/>
    </location>
</feature>
<reference evidence="11 12" key="1">
    <citation type="submission" date="2018-07" db="EMBL/GenBank/DDBJ databases">
        <title>A high quality draft genome assembly of the barn swallow (H. rustica rustica).</title>
        <authorList>
            <person name="Formenti G."/>
            <person name="Chiara M."/>
            <person name="Poveda L."/>
            <person name="Francoijs K.-J."/>
            <person name="Bonisoli-Alquati A."/>
            <person name="Canova L."/>
            <person name="Gianfranceschi L."/>
            <person name="Horner D.S."/>
            <person name="Saino N."/>
        </authorList>
    </citation>
    <scope>NUCLEOTIDE SEQUENCE [LARGE SCALE GENOMIC DNA]</scope>
    <source>
        <strain evidence="11">Chelidonia</strain>
        <tissue evidence="11">Blood</tissue>
    </source>
</reference>
<evidence type="ECO:0000259" key="10">
    <source>
        <dbReference type="PROSITE" id="PS50879"/>
    </source>
</evidence>
<dbReference type="PROSITE" id="PS50879">
    <property type="entry name" value="RNASE_H_1"/>
    <property type="match status" value="1"/>
</dbReference>
<keyword evidence="3" id="KW-0540">Nuclease</keyword>
<evidence type="ECO:0000313" key="12">
    <source>
        <dbReference type="Proteomes" id="UP000269221"/>
    </source>
</evidence>
<accession>A0A3M0L5D8</accession>
<evidence type="ECO:0000256" key="7">
    <source>
        <dbReference type="ARBA" id="ARBA00022918"/>
    </source>
</evidence>
<dbReference type="PANTHER" id="PTHR41694">
    <property type="entry name" value="ENDOGENOUS RETROVIRUS GROUP K MEMBER POL PROTEIN"/>
    <property type="match status" value="1"/>
</dbReference>
<keyword evidence="4" id="KW-0255">Endonuclease</keyword>
<protein>
    <recommendedName>
        <fullName evidence="10">RNase H type-1 domain-containing protein</fullName>
    </recommendedName>
</protein>
<dbReference type="Gene3D" id="1.10.375.10">
    <property type="entry name" value="Human Immunodeficiency Virus Type 1 Capsid Protein"/>
    <property type="match status" value="1"/>
</dbReference>
<name>A0A3M0L5D8_HIRRU</name>
<keyword evidence="7" id="KW-0695">RNA-directed DNA polymerase</keyword>
<evidence type="ECO:0000256" key="2">
    <source>
        <dbReference type="ARBA" id="ARBA00022695"/>
    </source>
</evidence>
<keyword evidence="2" id="KW-0548">Nucleotidyltransferase</keyword>
<feature type="compositionally biased region" description="Low complexity" evidence="9">
    <location>
        <begin position="349"/>
        <end position="358"/>
    </location>
</feature>
<dbReference type="InterPro" id="IPR002156">
    <property type="entry name" value="RNaseH_domain"/>
</dbReference>